<dbReference type="Proteomes" id="UP000178129">
    <property type="component" value="Unassembled WGS sequence"/>
</dbReference>
<evidence type="ECO:0000313" key="2">
    <source>
        <dbReference type="Proteomes" id="UP000178129"/>
    </source>
</evidence>
<dbReference type="InParanoid" id="A0A1E1L296"/>
<evidence type="ECO:0000313" key="1">
    <source>
        <dbReference type="EMBL" id="CZT04610.1"/>
    </source>
</evidence>
<reference evidence="2" key="1">
    <citation type="submission" date="2016-03" db="EMBL/GenBank/DDBJ databases">
        <authorList>
            <person name="Ploux O."/>
        </authorList>
    </citation>
    <scope>NUCLEOTIDE SEQUENCE [LARGE SCALE GENOMIC DNA]</scope>
    <source>
        <strain evidence="2">UK7</strain>
    </source>
</reference>
<dbReference type="AlphaFoldDB" id="A0A1E1L296"/>
<name>A0A1E1L296_9HELO</name>
<keyword evidence="2" id="KW-1185">Reference proteome</keyword>
<sequence>MKVECYLLREGKHNGQVSGSYIPQLEINPNTFPTELTHQNWKLMLVITYNSLDRFLLERITSLQY</sequence>
<organism evidence="1 2">
    <name type="scientific">Rhynchosporium graminicola</name>
    <dbReference type="NCBI Taxonomy" id="2792576"/>
    <lineage>
        <taxon>Eukaryota</taxon>
        <taxon>Fungi</taxon>
        <taxon>Dikarya</taxon>
        <taxon>Ascomycota</taxon>
        <taxon>Pezizomycotina</taxon>
        <taxon>Leotiomycetes</taxon>
        <taxon>Helotiales</taxon>
        <taxon>Ploettnerulaceae</taxon>
        <taxon>Rhynchosporium</taxon>
    </lineage>
</organism>
<proteinExistence type="predicted"/>
<gene>
    <name evidence="1" type="ORF">RCO7_14779</name>
</gene>
<protein>
    <submittedName>
        <fullName evidence="1">Uncharacterized protein</fullName>
    </submittedName>
</protein>
<dbReference type="EMBL" id="FJUW01000033">
    <property type="protein sequence ID" value="CZT04610.1"/>
    <property type="molecule type" value="Genomic_DNA"/>
</dbReference>
<accession>A0A1E1L296</accession>
<comment type="caution">
    <text evidence="1">The sequence shown here is derived from an EMBL/GenBank/DDBJ whole genome shotgun (WGS) entry which is preliminary data.</text>
</comment>